<feature type="domain" description="Cyclic nucleotide-binding" evidence="1">
    <location>
        <begin position="54"/>
        <end position="116"/>
    </location>
</feature>
<name>A0A379QTU8_SALER</name>
<dbReference type="PROSITE" id="PS50042">
    <property type="entry name" value="CNMP_BINDING_3"/>
    <property type="match status" value="1"/>
</dbReference>
<evidence type="ECO:0000259" key="1">
    <source>
        <dbReference type="PROSITE" id="PS50042"/>
    </source>
</evidence>
<evidence type="ECO:0000313" key="2">
    <source>
        <dbReference type="EMBL" id="SUF67517.1"/>
    </source>
</evidence>
<accession>A0A379QTU8</accession>
<organism evidence="2 3">
    <name type="scientific">Salmonella enterica</name>
    <name type="common">Salmonella choleraesuis</name>
    <dbReference type="NCBI Taxonomy" id="28901"/>
    <lineage>
        <taxon>Bacteria</taxon>
        <taxon>Pseudomonadati</taxon>
        <taxon>Pseudomonadota</taxon>
        <taxon>Gammaproteobacteria</taxon>
        <taxon>Enterobacterales</taxon>
        <taxon>Enterobacteriaceae</taxon>
        <taxon>Salmonella</taxon>
    </lineage>
</organism>
<dbReference type="Pfam" id="PF00027">
    <property type="entry name" value="cNMP_binding"/>
    <property type="match status" value="1"/>
</dbReference>
<dbReference type="InterPro" id="IPR000595">
    <property type="entry name" value="cNMP-bd_dom"/>
</dbReference>
<dbReference type="CDD" id="cd00038">
    <property type="entry name" value="CAP_ED"/>
    <property type="match status" value="1"/>
</dbReference>
<gene>
    <name evidence="2" type="ORF">NCTC10718_00167</name>
</gene>
<dbReference type="SUPFAM" id="SSF51206">
    <property type="entry name" value="cAMP-binding domain-like"/>
    <property type="match status" value="1"/>
</dbReference>
<dbReference type="Proteomes" id="UP000254332">
    <property type="component" value="Unassembled WGS sequence"/>
</dbReference>
<evidence type="ECO:0000313" key="3">
    <source>
        <dbReference type="Proteomes" id="UP000254332"/>
    </source>
</evidence>
<dbReference type="AlphaFoldDB" id="A0A379QTU8"/>
<sequence length="247" mass="28451">MQGLTQPGGKTSDAFPRRFTNSCRTPGCDLPFLPHPPATNIVFSLRHFSGHAMLRDVTLPGGTLLYRQGQLYGGFWYLRSGMVGLYHALKNGKEVLVRTCQRHEWFGFAGLPGNAPYHCTARVLHDALLCHVTPQDPAKFLLHFPAFRQFMLKQMADALADAEHRMAWIARYRTRHRVLSSLWYLTHYFPDYAWTWREVAEFAGCETETALRFSRELRKMGILDGTQRRLHVRYPEKLLILLSNSQT</sequence>
<dbReference type="InterPro" id="IPR014710">
    <property type="entry name" value="RmlC-like_jellyroll"/>
</dbReference>
<dbReference type="EMBL" id="UGWQ01000001">
    <property type="protein sequence ID" value="SUF67517.1"/>
    <property type="molecule type" value="Genomic_DNA"/>
</dbReference>
<dbReference type="SMART" id="SM00100">
    <property type="entry name" value="cNMP"/>
    <property type="match status" value="1"/>
</dbReference>
<dbReference type="InterPro" id="IPR018490">
    <property type="entry name" value="cNMP-bd_dom_sf"/>
</dbReference>
<protein>
    <submittedName>
        <fullName evidence="2">Predicted signal-transduction protein containing cAMP-binding and CBS domains</fullName>
    </submittedName>
</protein>
<reference evidence="2 3" key="1">
    <citation type="submission" date="2018-06" db="EMBL/GenBank/DDBJ databases">
        <authorList>
            <consortium name="Pathogen Informatics"/>
            <person name="Doyle S."/>
        </authorList>
    </citation>
    <scope>NUCLEOTIDE SEQUENCE [LARGE SCALE GENOMIC DNA]</scope>
    <source>
        <strain evidence="2 3">NCTC10718</strain>
    </source>
</reference>
<dbReference type="Gene3D" id="2.60.120.10">
    <property type="entry name" value="Jelly Rolls"/>
    <property type="match status" value="1"/>
</dbReference>
<proteinExistence type="predicted"/>